<evidence type="ECO:0000313" key="2">
    <source>
        <dbReference type="EMBL" id="KAJ8906192.1"/>
    </source>
</evidence>
<keyword evidence="3" id="KW-1185">Reference proteome</keyword>
<feature type="region of interest" description="Disordered" evidence="1">
    <location>
        <begin position="68"/>
        <end position="91"/>
    </location>
</feature>
<accession>A0AAV8UYU0</accession>
<feature type="compositionally biased region" description="Basic and acidic residues" evidence="1">
    <location>
        <begin position="10"/>
        <end position="37"/>
    </location>
</feature>
<dbReference type="Proteomes" id="UP001157974">
    <property type="component" value="Unassembled WGS sequence"/>
</dbReference>
<protein>
    <submittedName>
        <fullName evidence="2">Uncharacterized protein</fullName>
    </submittedName>
</protein>
<feature type="region of interest" description="Disordered" evidence="1">
    <location>
        <begin position="1"/>
        <end position="48"/>
    </location>
</feature>
<gene>
    <name evidence="2" type="ORF">NDN08_002687</name>
</gene>
<name>A0AAV8UYU0_9RHOD</name>
<proteinExistence type="predicted"/>
<dbReference type="EMBL" id="JAMWBK010000004">
    <property type="protein sequence ID" value="KAJ8906192.1"/>
    <property type="molecule type" value="Genomic_DNA"/>
</dbReference>
<evidence type="ECO:0000256" key="1">
    <source>
        <dbReference type="SAM" id="MobiDB-lite"/>
    </source>
</evidence>
<evidence type="ECO:0000313" key="3">
    <source>
        <dbReference type="Proteomes" id="UP001157974"/>
    </source>
</evidence>
<dbReference type="AlphaFoldDB" id="A0AAV8UYU0"/>
<comment type="caution">
    <text evidence="2">The sequence shown here is derived from an EMBL/GenBank/DDBJ whole genome shotgun (WGS) entry which is preliminary data.</text>
</comment>
<reference evidence="2 3" key="1">
    <citation type="journal article" date="2023" name="Nat. Commun.">
        <title>Origin of minicircular mitochondrial genomes in red algae.</title>
        <authorList>
            <person name="Lee Y."/>
            <person name="Cho C.H."/>
            <person name="Lee Y.M."/>
            <person name="Park S.I."/>
            <person name="Yang J.H."/>
            <person name="West J.A."/>
            <person name="Bhattacharya D."/>
            <person name="Yoon H.S."/>
        </authorList>
    </citation>
    <scope>NUCLEOTIDE SEQUENCE [LARGE SCALE GENOMIC DNA]</scope>
    <source>
        <strain evidence="2 3">CCMP1338</strain>
        <tissue evidence="2">Whole cell</tissue>
    </source>
</reference>
<sequence length="156" mass="17648">MGSPRLGSKRAADPWRLSDRKPSTESKDSDTKQRPSDGENDPWGIREYQKKKAVIVSNDPWGIQLSEQRLSMAREETEPDVPSAQPKKKSSRVLKAFKKVEQKPLDVVCSQSFCVPYDEMLEACAGRHDGRKKPRFVFLTKPFSSFGKLIQKPVAV</sequence>
<organism evidence="2 3">
    <name type="scientific">Rhodosorus marinus</name>
    <dbReference type="NCBI Taxonomy" id="101924"/>
    <lineage>
        <taxon>Eukaryota</taxon>
        <taxon>Rhodophyta</taxon>
        <taxon>Stylonematophyceae</taxon>
        <taxon>Stylonematales</taxon>
        <taxon>Stylonemataceae</taxon>
        <taxon>Rhodosorus</taxon>
    </lineage>
</organism>